<dbReference type="InterPro" id="IPR031316">
    <property type="entry name" value="FlgM_C"/>
</dbReference>
<evidence type="ECO:0000256" key="8">
    <source>
        <dbReference type="ARBA" id="ARBA00030117"/>
    </source>
</evidence>
<reference evidence="10 11" key="1">
    <citation type="submission" date="2018-08" db="EMBL/GenBank/DDBJ databases">
        <title>Genomic Encyclopedia of Type Strains, Phase IV (KMG-IV): sequencing the most valuable type-strain genomes for metagenomic binning, comparative biology and taxonomic classification.</title>
        <authorList>
            <person name="Goeker M."/>
        </authorList>
    </citation>
    <scope>NUCLEOTIDE SEQUENCE [LARGE SCALE GENOMIC DNA]</scope>
    <source>
        <strain evidence="10 11">DSM 25527</strain>
    </source>
</reference>
<proteinExistence type="inferred from homology"/>
<evidence type="ECO:0000256" key="6">
    <source>
        <dbReference type="ARBA" id="ARBA00023163"/>
    </source>
</evidence>
<name>A0A397PBC1_9SPHN</name>
<evidence type="ECO:0000313" key="10">
    <source>
        <dbReference type="EMBL" id="RIA44505.1"/>
    </source>
</evidence>
<dbReference type="RefSeq" id="WP_119036151.1">
    <property type="nucleotide sequence ID" value="NZ_QXDC01000003.1"/>
</dbReference>
<evidence type="ECO:0000256" key="5">
    <source>
        <dbReference type="ARBA" id="ARBA00023015"/>
    </source>
</evidence>
<protein>
    <recommendedName>
        <fullName evidence="2">Negative regulator of flagellin synthesis</fullName>
    </recommendedName>
    <alternativeName>
        <fullName evidence="8">Anti-sigma-28 factor</fullName>
    </alternativeName>
</protein>
<evidence type="ECO:0000256" key="2">
    <source>
        <dbReference type="ARBA" id="ARBA00017823"/>
    </source>
</evidence>
<dbReference type="InterPro" id="IPR007412">
    <property type="entry name" value="FlgM"/>
</dbReference>
<dbReference type="OrthoDB" id="9181369at2"/>
<keyword evidence="11" id="KW-1185">Reference proteome</keyword>
<evidence type="ECO:0000259" key="9">
    <source>
        <dbReference type="Pfam" id="PF04316"/>
    </source>
</evidence>
<evidence type="ECO:0000256" key="7">
    <source>
        <dbReference type="ARBA" id="ARBA00024739"/>
    </source>
</evidence>
<keyword evidence="5" id="KW-0805">Transcription regulation</keyword>
<dbReference type="Pfam" id="PF04316">
    <property type="entry name" value="FlgM"/>
    <property type="match status" value="1"/>
</dbReference>
<evidence type="ECO:0000256" key="1">
    <source>
        <dbReference type="ARBA" id="ARBA00005322"/>
    </source>
</evidence>
<dbReference type="AlphaFoldDB" id="A0A397PBC1"/>
<dbReference type="EMBL" id="QXDC01000003">
    <property type="protein sequence ID" value="RIA44505.1"/>
    <property type="molecule type" value="Genomic_DNA"/>
</dbReference>
<gene>
    <name evidence="10" type="ORF">DFR49_2750</name>
</gene>
<dbReference type="GO" id="GO:0044781">
    <property type="term" value="P:bacterial-type flagellum organization"/>
    <property type="evidence" value="ECO:0007669"/>
    <property type="project" value="UniProtKB-KW"/>
</dbReference>
<keyword evidence="3" id="KW-0678">Repressor</keyword>
<comment type="caution">
    <text evidence="10">The sequence shown here is derived from an EMBL/GenBank/DDBJ whole genome shotgun (WGS) entry which is preliminary data.</text>
</comment>
<evidence type="ECO:0000256" key="4">
    <source>
        <dbReference type="ARBA" id="ARBA00022795"/>
    </source>
</evidence>
<dbReference type="InterPro" id="IPR035890">
    <property type="entry name" value="Anti-sigma-28_factor_FlgM_sf"/>
</dbReference>
<keyword evidence="4" id="KW-1005">Bacterial flagellum biogenesis</keyword>
<comment type="function">
    <text evidence="7">Responsible for the coupling of flagellin expression to flagellar assembly by preventing expression of the flagellin genes when a component of the middle class of proteins is defective. It negatively regulates flagellar genes by inhibiting the activity of FliA by directly binding to FliA.</text>
</comment>
<dbReference type="NCBIfam" id="TIGR03824">
    <property type="entry name" value="FlgM_jcvi"/>
    <property type="match status" value="1"/>
</dbReference>
<keyword evidence="6" id="KW-0804">Transcription</keyword>
<evidence type="ECO:0000256" key="3">
    <source>
        <dbReference type="ARBA" id="ARBA00022491"/>
    </source>
</evidence>
<feature type="domain" description="Anti-sigma-28 factor FlgM C-terminal" evidence="9">
    <location>
        <begin position="43"/>
        <end position="85"/>
    </location>
</feature>
<sequence>MVAPVGSKPVLPVHGLAPLAKAAAVRPAGSNVGSADETARSAVASLARDMAASAPVDAARVARFHQAIADGSFSVQPDAVAGKLVAMRNAWSGQ</sequence>
<dbReference type="SUPFAM" id="SSF101498">
    <property type="entry name" value="Anti-sigma factor FlgM"/>
    <property type="match status" value="1"/>
</dbReference>
<accession>A0A397PBC1</accession>
<dbReference type="Proteomes" id="UP000266568">
    <property type="component" value="Unassembled WGS sequence"/>
</dbReference>
<organism evidence="10 11">
    <name type="scientific">Hephaestia caeni</name>
    <dbReference type="NCBI Taxonomy" id="645617"/>
    <lineage>
        <taxon>Bacteria</taxon>
        <taxon>Pseudomonadati</taxon>
        <taxon>Pseudomonadota</taxon>
        <taxon>Alphaproteobacteria</taxon>
        <taxon>Sphingomonadales</taxon>
        <taxon>Sphingomonadaceae</taxon>
        <taxon>Hephaestia</taxon>
    </lineage>
</organism>
<dbReference type="GO" id="GO:0045892">
    <property type="term" value="P:negative regulation of DNA-templated transcription"/>
    <property type="evidence" value="ECO:0007669"/>
    <property type="project" value="InterPro"/>
</dbReference>
<comment type="similarity">
    <text evidence="1">Belongs to the FlgM family.</text>
</comment>
<evidence type="ECO:0000313" key="11">
    <source>
        <dbReference type="Proteomes" id="UP000266568"/>
    </source>
</evidence>